<dbReference type="PANTHER" id="PTHR41152:SF8">
    <property type="entry name" value="AT26438P-RELATED"/>
    <property type="match status" value="1"/>
</dbReference>
<name>A0ABM5I7R6_DRORH</name>
<keyword evidence="1" id="KW-0472">Membrane</keyword>
<reference evidence="4" key="1">
    <citation type="journal article" date="2021" name="Elife">
        <title>Highly contiguous assemblies of 101 drosophilid genomes.</title>
        <authorList>
            <person name="Kim B.Y."/>
            <person name="Wang J.R."/>
            <person name="Miller D.E."/>
            <person name="Barmina O."/>
            <person name="Delaney E."/>
            <person name="Thompson A."/>
            <person name="Comeault A.A."/>
            <person name="Peede D."/>
            <person name="D'Agostino E.R."/>
            <person name="Pelaez J."/>
            <person name="Aguilar J.M."/>
            <person name="Haji D."/>
            <person name="Matsunaga T."/>
            <person name="Armstrong E.E."/>
            <person name="Zych M."/>
            <person name="Ogawa Y."/>
            <person name="Stamenkovic-Radak M."/>
            <person name="Jelic M."/>
            <person name="Veselinovic M.S."/>
            <person name="Tanaskovic M."/>
            <person name="Eric P."/>
            <person name="Gao J.J."/>
            <person name="Katoh T.K."/>
            <person name="Toda M.J."/>
            <person name="Watabe H."/>
            <person name="Watada M."/>
            <person name="Davis J.S."/>
            <person name="Moyle L.C."/>
            <person name="Manoli G."/>
            <person name="Bertolini E."/>
            <person name="Kostal V."/>
            <person name="Hawley R.S."/>
            <person name="Takahashi A."/>
            <person name="Jones C.D."/>
            <person name="Price D.K."/>
            <person name="Whiteman N."/>
            <person name="Kopp A."/>
            <person name="Matute D.R."/>
            <person name="Petrov D.A."/>
        </authorList>
    </citation>
    <scope>NUCLEOTIDE SEQUENCE [LARGE SCALE GENOMIC DNA]</scope>
</reference>
<dbReference type="GeneID" id="108053424"/>
<keyword evidence="1" id="KW-0812">Transmembrane</keyword>
<dbReference type="PANTHER" id="PTHR41152">
    <property type="entry name" value="AT26438P-RELATED"/>
    <property type="match status" value="1"/>
</dbReference>
<evidence type="ECO:0000256" key="1">
    <source>
        <dbReference type="SAM" id="Phobius"/>
    </source>
</evidence>
<evidence type="ECO:0000259" key="2">
    <source>
        <dbReference type="Pfam" id="PF24985"/>
    </source>
</evidence>
<evidence type="ECO:0000313" key="4">
    <source>
        <dbReference type="Proteomes" id="UP001652680"/>
    </source>
</evidence>
<keyword evidence="4" id="KW-1185">Reference proteome</keyword>
<dbReference type="Pfam" id="PF24985">
    <property type="entry name" value="DUF7775"/>
    <property type="match status" value="1"/>
</dbReference>
<protein>
    <recommendedName>
        <fullName evidence="2">DUF7775 domain-containing protein</fullName>
    </recommendedName>
</protein>
<dbReference type="InterPro" id="IPR056677">
    <property type="entry name" value="DUF7775"/>
</dbReference>
<proteinExistence type="predicted"/>
<feature type="transmembrane region" description="Helical" evidence="1">
    <location>
        <begin position="103"/>
        <end position="122"/>
    </location>
</feature>
<keyword evidence="1" id="KW-1133">Transmembrane helix</keyword>
<reference evidence="3" key="2">
    <citation type="submission" date="2025-05" db="UniProtKB">
        <authorList>
            <consortium name="EnsemblMetazoa"/>
        </authorList>
    </citation>
    <scope>IDENTIFICATION</scope>
</reference>
<feature type="transmembrane region" description="Helical" evidence="1">
    <location>
        <begin position="31"/>
        <end position="51"/>
    </location>
</feature>
<evidence type="ECO:0000313" key="3">
    <source>
        <dbReference type="EnsemblMetazoa" id="XP_016991553.2"/>
    </source>
</evidence>
<sequence>MSQSIKRSKNDTLTKIDSVVGRYQPEALRPVLFVFYTLETVFNMFCMGYHITGFMTIDLSIFDWQEQAIHYFYLVTFYVFMVLTLFQSVNICTGHTPTLYMEIWKASAASFAFILISLTSMWDAERQFHLFVSLPEVHDHGNTDYVEDPPVHPFFHYLQGQSISSLACGTLYLLHATIMIDVKLTANLNRGQEKGSYMPIPLFVLGRVIHSKLNRFEWFKEFCDNETIRI</sequence>
<accession>A0ABM5I7R6</accession>
<feature type="domain" description="DUF7775" evidence="2">
    <location>
        <begin position="29"/>
        <end position="185"/>
    </location>
</feature>
<dbReference type="Proteomes" id="UP001652680">
    <property type="component" value="Unassembled WGS sequence"/>
</dbReference>
<dbReference type="RefSeq" id="XP_016991553.2">
    <property type="nucleotide sequence ID" value="XM_017136064.2"/>
</dbReference>
<organism evidence="3 4">
    <name type="scientific">Drosophila rhopaloa</name>
    <name type="common">Fruit fly</name>
    <dbReference type="NCBI Taxonomy" id="1041015"/>
    <lineage>
        <taxon>Eukaryota</taxon>
        <taxon>Metazoa</taxon>
        <taxon>Ecdysozoa</taxon>
        <taxon>Arthropoda</taxon>
        <taxon>Hexapoda</taxon>
        <taxon>Insecta</taxon>
        <taxon>Pterygota</taxon>
        <taxon>Neoptera</taxon>
        <taxon>Endopterygota</taxon>
        <taxon>Diptera</taxon>
        <taxon>Brachycera</taxon>
        <taxon>Muscomorpha</taxon>
        <taxon>Ephydroidea</taxon>
        <taxon>Drosophilidae</taxon>
        <taxon>Drosophila</taxon>
        <taxon>Sophophora</taxon>
    </lineage>
</organism>
<feature type="transmembrane region" description="Helical" evidence="1">
    <location>
        <begin position="71"/>
        <end position="91"/>
    </location>
</feature>
<dbReference type="EnsemblMetazoa" id="XM_017136064.2">
    <property type="protein sequence ID" value="XP_016991553.2"/>
    <property type="gene ID" value="LOC108053424"/>
</dbReference>